<dbReference type="EMBL" id="BKCJ010005826">
    <property type="protein sequence ID" value="GEU68840.1"/>
    <property type="molecule type" value="Genomic_DNA"/>
</dbReference>
<dbReference type="InterPro" id="IPR036397">
    <property type="entry name" value="RNaseH_sf"/>
</dbReference>
<feature type="compositionally biased region" description="Polar residues" evidence="2">
    <location>
        <begin position="440"/>
        <end position="459"/>
    </location>
</feature>
<dbReference type="AlphaFoldDB" id="A0A6L2M5D5"/>
<dbReference type="InterPro" id="IPR012337">
    <property type="entry name" value="RNaseH-like_sf"/>
</dbReference>
<dbReference type="Gene3D" id="3.30.420.10">
    <property type="entry name" value="Ribonuclease H-like superfamily/Ribonuclease H"/>
    <property type="match status" value="1"/>
</dbReference>
<feature type="coiled-coil region" evidence="1">
    <location>
        <begin position="198"/>
        <end position="232"/>
    </location>
</feature>
<dbReference type="Pfam" id="PF13976">
    <property type="entry name" value="gag_pre-integrs"/>
    <property type="match status" value="1"/>
</dbReference>
<dbReference type="PANTHER" id="PTHR11439:SF483">
    <property type="entry name" value="PEPTIDE SYNTHASE GLIP-LIKE, PUTATIVE (AFU_ORTHOLOGUE AFUA_3G12920)-RELATED"/>
    <property type="match status" value="1"/>
</dbReference>
<dbReference type="PROSITE" id="PS50994">
    <property type="entry name" value="INTEGRASE"/>
    <property type="match status" value="1"/>
</dbReference>
<dbReference type="SUPFAM" id="SSF53098">
    <property type="entry name" value="Ribonuclease H-like"/>
    <property type="match status" value="1"/>
</dbReference>
<feature type="compositionally biased region" description="Polar residues" evidence="2">
    <location>
        <begin position="469"/>
        <end position="483"/>
    </location>
</feature>
<evidence type="ECO:0000259" key="3">
    <source>
        <dbReference type="PROSITE" id="PS50994"/>
    </source>
</evidence>
<feature type="region of interest" description="Disordered" evidence="2">
    <location>
        <begin position="420"/>
        <end position="501"/>
    </location>
</feature>
<dbReference type="InterPro" id="IPR025724">
    <property type="entry name" value="GAG-pre-integrase_dom"/>
</dbReference>
<comment type="caution">
    <text evidence="4">The sequence shown here is derived from an EMBL/GenBank/DDBJ whole genome shotgun (WGS) entry which is preliminary data.</text>
</comment>
<gene>
    <name evidence="4" type="ORF">Tci_040818</name>
</gene>
<dbReference type="GO" id="GO:0015074">
    <property type="term" value="P:DNA integration"/>
    <property type="evidence" value="ECO:0007669"/>
    <property type="project" value="InterPro"/>
</dbReference>
<organism evidence="4">
    <name type="scientific">Tanacetum cinerariifolium</name>
    <name type="common">Dalmatian daisy</name>
    <name type="synonym">Chrysanthemum cinerariifolium</name>
    <dbReference type="NCBI Taxonomy" id="118510"/>
    <lineage>
        <taxon>Eukaryota</taxon>
        <taxon>Viridiplantae</taxon>
        <taxon>Streptophyta</taxon>
        <taxon>Embryophyta</taxon>
        <taxon>Tracheophyta</taxon>
        <taxon>Spermatophyta</taxon>
        <taxon>Magnoliopsida</taxon>
        <taxon>eudicotyledons</taxon>
        <taxon>Gunneridae</taxon>
        <taxon>Pentapetalae</taxon>
        <taxon>asterids</taxon>
        <taxon>campanulids</taxon>
        <taxon>Asterales</taxon>
        <taxon>Asteraceae</taxon>
        <taxon>Asteroideae</taxon>
        <taxon>Anthemideae</taxon>
        <taxon>Anthemidinae</taxon>
        <taxon>Tanacetum</taxon>
    </lineage>
</organism>
<dbReference type="CDD" id="cd09272">
    <property type="entry name" value="RNase_HI_RT_Ty1"/>
    <property type="match status" value="1"/>
</dbReference>
<accession>A0A6L2M5D5</accession>
<dbReference type="GO" id="GO:0003676">
    <property type="term" value="F:nucleic acid binding"/>
    <property type="evidence" value="ECO:0007669"/>
    <property type="project" value="InterPro"/>
</dbReference>
<evidence type="ECO:0000256" key="2">
    <source>
        <dbReference type="SAM" id="MobiDB-lite"/>
    </source>
</evidence>
<evidence type="ECO:0000313" key="4">
    <source>
        <dbReference type="EMBL" id="GEU68840.1"/>
    </source>
</evidence>
<dbReference type="InterPro" id="IPR001584">
    <property type="entry name" value="Integrase_cat-core"/>
</dbReference>
<sequence>MSKQCTKPKRKQDDSWFTDKVLLVQAHENGQILQEEELALLADPGIREGQATQTVITHNAAYQVDDLDAYDSDCNEHNTAKVSLMEKLSHNGSDVSLRYTILNSMNSSDPSPSKRPTKVEVPKELPKASMVNTSLKKIKHHLVGFNVVVKERTTTTTITEGSWGFEHTKSCFRDEIIPFVKALKDIFNTFDQYLIDELTEVQNVFHQIEQAMDQLRLESKMFEIKMNQVLNENEGLLEQVIDKDILNIDVNSSVDNASVNMHEFDTQLNQEIFQRDNSVSKQSATSVDQYFELNELKARSQEKDTVITKLKERIKYLSGNMNEDKVKEDIEEIATINIELDHRDELQKLKEKALVDNAVTTHYIAPKMLKVDVEPIAHKLLNNMIVHSDYLRHTQEQAAILREELLMSIRQTCPSINNSSDQLVAVTPKNKDKRVRFTKPVTSSENTNTKIASSSNLVSNKPMLPSTEVKPSTSASESQPSGNTKKDKILPPPSSTEMNKHSKLNVNSELICVKCNGCILSDNHDLCVLNIINDVNAHPKSKSVKKNQREKFGNQLARITATAEVPFTKPTTLDTDKPKPVVTLVYSRKPRKSKTSVLVSKPKIIKSISANNTEPRHGHNLFSVGQFYDSNLKVASRQHTCFIRNLKGNDLLTGSRANNLYTLSLGNMMASSPICLLSMASKTKSWLWHRRLSHLNFCTINHLARHGLVRGLPKLKFKKDHMCSACAMGKKCLRSNDEASKFKMKFLKMIQVRLKTPVGRIRTDNGTEFVNQTLREYYEKVSISHETCVARSPQQNGIVERRHHMLIKAARTMLFYAKASLFLWTEAVATPCYTQNRSIIRLRHGKTPYELLHDKLPNLSFFHVFGAHCYPINNSQNLGKLQPKAAIDFDELTVMALKHSSIEPTLHEITHVIISLGLVPNPPPSTPYVPPSRNDWDILFQPLFDELLTPPPSVDPLATEVIAPITEVVALELAESTDGILERHSSRRSYVSQPDGFVDTDNPNHVYKLKKALYGLKQAPHACDPVDTPMVEKSKLDEDPQGKAIDPTHYHGIVVTLMYLTASRPDLTFAICMCAQYKAKPIVKHLHAAKRIFKYPRGTVNRRLSYPKDYSISLTDYVDADHTGCQDTRRSTSESMQLLGEMLVSRSSERQKSAAISSTKAKCIALSGCCAQVFWMRSQLIDYGLRFNKITIFHFIKEQVENGVLELYFVNTEYQLADIFTKALGKERIEFLINKLGMRSFTSETLKQLADEADK</sequence>
<name>A0A6L2M5D5_TANCI</name>
<evidence type="ECO:0000256" key="1">
    <source>
        <dbReference type="SAM" id="Coils"/>
    </source>
</evidence>
<dbReference type="PANTHER" id="PTHR11439">
    <property type="entry name" value="GAG-POL-RELATED RETROTRANSPOSON"/>
    <property type="match status" value="1"/>
</dbReference>
<keyword evidence="1" id="KW-0175">Coiled coil</keyword>
<feature type="domain" description="Integrase catalytic" evidence="3">
    <location>
        <begin position="761"/>
        <end position="856"/>
    </location>
</feature>
<protein>
    <submittedName>
        <fullName evidence="4">Copia protein</fullName>
    </submittedName>
</protein>
<proteinExistence type="predicted"/>
<reference evidence="4" key="1">
    <citation type="journal article" date="2019" name="Sci. Rep.">
        <title>Draft genome of Tanacetum cinerariifolium, the natural source of mosquito coil.</title>
        <authorList>
            <person name="Yamashiro T."/>
            <person name="Shiraishi A."/>
            <person name="Satake H."/>
            <person name="Nakayama K."/>
        </authorList>
    </citation>
    <scope>NUCLEOTIDE SEQUENCE</scope>
</reference>